<sequence length="714" mass="81333">MPSSPPQWLWDEARGEFYFWSEAQKRYIYQSGHTVSSIDAPVKRDTNRENFHAQGSVSGSAQGSISNSQNQGTPSNHKEIHLYQSAYGYMNHVQSNGISLALKDIGSSMADMHMHHTSSNIVSQYGPGEYETLDPRFRVQYPGREFFRVGKVFKVMWAEPMGTNPDGSSVSWHRLRGNVFVRMRCFVVVREGPQYCACVPILTYKYRGVTKKELRPDRHAIAYTGSMPPKMLQDEILTIGEGSMREPIKIQTRTDLEEMSPESRINYGKIYTVEHNVKVYDFGDVDADFIGKFREHFDEIWKIQSPVVKGAIHHDYYVEQEDPYRSVSLLGKGSYGFVDQVEARLQNNTVYARKLFRLPNQVSKRENFVQAIKREAQITYRLRHHHIVTVYETYEWRQHFGIIMRPVAQGDLATLLDQVDNTSGELRDNFLQYIPKWCGCLIQAIAYIHGELVRHKDIKPANILINNHDILLTDFGLAEDMAQKDSTGTEGSVGVHTVRYCAPEVKKDNARRGRSADIFSLGCVFLEMATVLIGGVGARARLIDYGVNDNALSRAYSERPLPILHWILYLWIKAREISNLELCSIKPKPSHPEPSSDMRQVIPVSTERHASPTFTGSLIADLSFFMMDPDQSQRATAQQLLAMMQNPQLKYKSGIHAQVCVTCRTHSSQQRSTVTTPVLNSKDKIISNYNFPDSHEILGTYVLMGWTEAKKAWT</sequence>
<evidence type="ECO:0000259" key="2">
    <source>
        <dbReference type="PROSITE" id="PS50011"/>
    </source>
</evidence>
<dbReference type="Proteomes" id="UP000800093">
    <property type="component" value="Unassembled WGS sequence"/>
</dbReference>
<keyword evidence="4" id="KW-1185">Reference proteome</keyword>
<dbReference type="GO" id="GO:0004674">
    <property type="term" value="F:protein serine/threonine kinase activity"/>
    <property type="evidence" value="ECO:0007669"/>
    <property type="project" value="TreeGrafter"/>
</dbReference>
<reference evidence="4" key="1">
    <citation type="journal article" date="2020" name="Stud. Mycol.">
        <title>101 Dothideomycetes genomes: A test case for predicting lifestyles and emergence of pathogens.</title>
        <authorList>
            <person name="Haridas S."/>
            <person name="Albert R."/>
            <person name="Binder M."/>
            <person name="Bloem J."/>
            <person name="LaButti K."/>
            <person name="Salamov A."/>
            <person name="Andreopoulos B."/>
            <person name="Baker S."/>
            <person name="Barry K."/>
            <person name="Bills G."/>
            <person name="Bluhm B."/>
            <person name="Cannon C."/>
            <person name="Castanera R."/>
            <person name="Culley D."/>
            <person name="Daum C."/>
            <person name="Ezra D."/>
            <person name="Gonzalez J."/>
            <person name="Henrissat B."/>
            <person name="Kuo A."/>
            <person name="Liang C."/>
            <person name="Lipzen A."/>
            <person name="Lutzoni F."/>
            <person name="Magnuson J."/>
            <person name="Mondo S."/>
            <person name="Nolan M."/>
            <person name="Ohm R."/>
            <person name="Pangilinan J."/>
            <person name="Park H.-J."/>
            <person name="Ramirez L."/>
            <person name="Alfaro M."/>
            <person name="Sun H."/>
            <person name="Tritt A."/>
            <person name="Yoshinaga Y."/>
            <person name="Zwiers L.-H."/>
            <person name="Turgeon B."/>
            <person name="Goodwin S."/>
            <person name="Spatafora J."/>
            <person name="Crous P."/>
            <person name="Grigoriev I."/>
        </authorList>
    </citation>
    <scope>NUCLEOTIDE SEQUENCE [LARGE SCALE GENOMIC DNA]</scope>
    <source>
        <strain evidence="4">CBS 304.66</strain>
    </source>
</reference>
<protein>
    <submittedName>
        <fullName evidence="3">Kinase-like protein</fullName>
    </submittedName>
</protein>
<feature type="domain" description="Protein kinase" evidence="2">
    <location>
        <begin position="324"/>
        <end position="649"/>
    </location>
</feature>
<dbReference type="Gene3D" id="3.30.200.20">
    <property type="entry name" value="Phosphorylase Kinase, domain 1"/>
    <property type="match status" value="1"/>
</dbReference>
<proteinExistence type="predicted"/>
<dbReference type="EMBL" id="ML986585">
    <property type="protein sequence ID" value="KAF2268654.1"/>
    <property type="molecule type" value="Genomic_DNA"/>
</dbReference>
<accession>A0A9P4KJQ3</accession>
<dbReference type="InterPro" id="IPR000719">
    <property type="entry name" value="Prot_kinase_dom"/>
</dbReference>
<dbReference type="GO" id="GO:0005524">
    <property type="term" value="F:ATP binding"/>
    <property type="evidence" value="ECO:0007669"/>
    <property type="project" value="InterPro"/>
</dbReference>
<dbReference type="OrthoDB" id="4062651at2759"/>
<dbReference type="SMART" id="SM00220">
    <property type="entry name" value="S_TKc"/>
    <property type="match status" value="1"/>
</dbReference>
<dbReference type="InterPro" id="IPR008271">
    <property type="entry name" value="Ser/Thr_kinase_AS"/>
</dbReference>
<evidence type="ECO:0000256" key="1">
    <source>
        <dbReference type="SAM" id="MobiDB-lite"/>
    </source>
</evidence>
<dbReference type="CDD" id="cd00180">
    <property type="entry name" value="PKc"/>
    <property type="match status" value="1"/>
</dbReference>
<organism evidence="3 4">
    <name type="scientific">Lojkania enalia</name>
    <dbReference type="NCBI Taxonomy" id="147567"/>
    <lineage>
        <taxon>Eukaryota</taxon>
        <taxon>Fungi</taxon>
        <taxon>Dikarya</taxon>
        <taxon>Ascomycota</taxon>
        <taxon>Pezizomycotina</taxon>
        <taxon>Dothideomycetes</taxon>
        <taxon>Pleosporomycetidae</taxon>
        <taxon>Pleosporales</taxon>
        <taxon>Pleosporales incertae sedis</taxon>
        <taxon>Lojkania</taxon>
    </lineage>
</organism>
<feature type="region of interest" description="Disordered" evidence="1">
    <location>
        <begin position="53"/>
        <end position="76"/>
    </location>
</feature>
<evidence type="ECO:0000313" key="4">
    <source>
        <dbReference type="Proteomes" id="UP000800093"/>
    </source>
</evidence>
<dbReference type="PROSITE" id="PS00108">
    <property type="entry name" value="PROTEIN_KINASE_ST"/>
    <property type="match status" value="1"/>
</dbReference>
<dbReference type="SUPFAM" id="SSF56112">
    <property type="entry name" value="Protein kinase-like (PK-like)"/>
    <property type="match status" value="1"/>
</dbReference>
<comment type="caution">
    <text evidence="3">The sequence shown here is derived from an EMBL/GenBank/DDBJ whole genome shotgun (WGS) entry which is preliminary data.</text>
</comment>
<dbReference type="Gene3D" id="1.10.510.10">
    <property type="entry name" value="Transferase(Phosphotransferase) domain 1"/>
    <property type="match status" value="1"/>
</dbReference>
<dbReference type="PANTHER" id="PTHR24359:SF1">
    <property type="entry name" value="INHIBITOR OF NUCLEAR FACTOR KAPPA-B KINASE EPSILON SUBUNIT HOMOLOG 1-RELATED"/>
    <property type="match status" value="1"/>
</dbReference>
<dbReference type="AlphaFoldDB" id="A0A9P4KJQ3"/>
<name>A0A9P4KJQ3_9PLEO</name>
<dbReference type="InterPro" id="IPR046497">
    <property type="entry name" value="DUF6590"/>
</dbReference>
<gene>
    <name evidence="3" type="ORF">CC78DRAFT_607801</name>
</gene>
<dbReference type="Pfam" id="PF00069">
    <property type="entry name" value="Pkinase"/>
    <property type="match status" value="1"/>
</dbReference>
<dbReference type="Pfam" id="PF20233">
    <property type="entry name" value="DUF6590"/>
    <property type="match status" value="1"/>
</dbReference>
<evidence type="ECO:0000313" key="3">
    <source>
        <dbReference type="EMBL" id="KAF2268654.1"/>
    </source>
</evidence>
<dbReference type="PANTHER" id="PTHR24359">
    <property type="entry name" value="SERINE/THREONINE-PROTEIN KINASE SBK1"/>
    <property type="match status" value="1"/>
</dbReference>
<dbReference type="InterPro" id="IPR011009">
    <property type="entry name" value="Kinase-like_dom_sf"/>
</dbReference>
<feature type="compositionally biased region" description="Low complexity" evidence="1">
    <location>
        <begin position="53"/>
        <end position="72"/>
    </location>
</feature>
<dbReference type="PROSITE" id="PS50011">
    <property type="entry name" value="PROTEIN_KINASE_DOM"/>
    <property type="match status" value="1"/>
</dbReference>